<evidence type="ECO:0000256" key="1">
    <source>
        <dbReference type="ARBA" id="ARBA00001974"/>
    </source>
</evidence>
<dbReference type="EMBL" id="BAAAHK010000020">
    <property type="protein sequence ID" value="GAA0958857.1"/>
    <property type="molecule type" value="Genomic_DNA"/>
</dbReference>
<evidence type="ECO:0000313" key="8">
    <source>
        <dbReference type="Proteomes" id="UP001500542"/>
    </source>
</evidence>
<keyword evidence="4" id="KW-0560">Oxidoreductase</keyword>
<dbReference type="Proteomes" id="UP001500542">
    <property type="component" value="Unassembled WGS sequence"/>
</dbReference>
<keyword evidence="8" id="KW-1185">Reference proteome</keyword>
<dbReference type="InterPro" id="IPR036188">
    <property type="entry name" value="FAD/NAD-bd_sf"/>
</dbReference>
<dbReference type="NCBIfam" id="NF006021">
    <property type="entry name" value="PRK08163.1"/>
    <property type="match status" value="1"/>
</dbReference>
<dbReference type="GO" id="GO:0004497">
    <property type="term" value="F:monooxygenase activity"/>
    <property type="evidence" value="ECO:0007669"/>
    <property type="project" value="UniProtKB-KW"/>
</dbReference>
<dbReference type="PANTHER" id="PTHR13789:SF318">
    <property type="entry name" value="GERANYLGERANYL DIPHOSPHATE REDUCTASE"/>
    <property type="match status" value="1"/>
</dbReference>
<dbReference type="Gene3D" id="3.50.50.60">
    <property type="entry name" value="FAD/NAD(P)-binding domain"/>
    <property type="match status" value="1"/>
</dbReference>
<dbReference type="InterPro" id="IPR002938">
    <property type="entry name" value="FAD-bd"/>
</dbReference>
<protein>
    <submittedName>
        <fullName evidence="7">FAD-dependent monooxygenase</fullName>
    </submittedName>
</protein>
<dbReference type="SUPFAM" id="SSF54373">
    <property type="entry name" value="FAD-linked reductases, C-terminal domain"/>
    <property type="match status" value="1"/>
</dbReference>
<evidence type="ECO:0000313" key="7">
    <source>
        <dbReference type="EMBL" id="GAA0958857.1"/>
    </source>
</evidence>
<dbReference type="PRINTS" id="PR00420">
    <property type="entry name" value="RNGMNOXGNASE"/>
</dbReference>
<dbReference type="RefSeq" id="WP_343980961.1">
    <property type="nucleotide sequence ID" value="NZ_BAAAHK010000020.1"/>
</dbReference>
<sequence>MSTILIAGGGIGGLATAVSLAELGHQIVVLERQAAFAELGAGIQIGPNGFGAMDRLGIGDEVRERAVYIDELRFMDGTTGQRVQSLRLDEDYRARFANPYAVVARADLYAPLLAAAQRSPLIELRSNSAVSGYQQDADGVTLLLADGSSVWGDLLVGADGIRSTIRRQLVGDGEPRVSGHTIYRSVIPMELVPEDLRWHAVTLWAGPKWHFVHYPIAGGTLLNLAATRDDSAEVAVAGQPAERSHVLGQFPDLGETARRLLELGADWRVWVLCDRDPISEWSDGRVVLLGDAAHPMLQYAAQGACMALEDAVLLGELLDCPAGESQYRLERFVEARRDRTARTTLVARELGTQLYHPAGAARVARNEMLSGLSVEELQDKVAWLHGFDAARVPDLTK</sequence>
<evidence type="ECO:0000259" key="6">
    <source>
        <dbReference type="Pfam" id="PF01494"/>
    </source>
</evidence>
<comment type="cofactor">
    <cofactor evidence="1">
        <name>FAD</name>
        <dbReference type="ChEBI" id="CHEBI:57692"/>
    </cofactor>
</comment>
<proteinExistence type="predicted"/>
<gene>
    <name evidence="7" type="ORF">GCM10009554_71660</name>
</gene>
<accession>A0ABP4C0S7</accession>
<dbReference type="PANTHER" id="PTHR13789">
    <property type="entry name" value="MONOOXYGENASE"/>
    <property type="match status" value="1"/>
</dbReference>
<evidence type="ECO:0000256" key="2">
    <source>
        <dbReference type="ARBA" id="ARBA00022630"/>
    </source>
</evidence>
<dbReference type="Pfam" id="PF01494">
    <property type="entry name" value="FAD_binding_3"/>
    <property type="match status" value="1"/>
</dbReference>
<keyword evidence="3" id="KW-0274">FAD</keyword>
<organism evidence="7 8">
    <name type="scientific">Kribbella koreensis</name>
    <dbReference type="NCBI Taxonomy" id="57909"/>
    <lineage>
        <taxon>Bacteria</taxon>
        <taxon>Bacillati</taxon>
        <taxon>Actinomycetota</taxon>
        <taxon>Actinomycetes</taxon>
        <taxon>Propionibacteriales</taxon>
        <taxon>Kribbellaceae</taxon>
        <taxon>Kribbella</taxon>
    </lineage>
</organism>
<dbReference type="InterPro" id="IPR050493">
    <property type="entry name" value="FAD-dep_Monooxygenase_BioMet"/>
</dbReference>
<evidence type="ECO:0000256" key="3">
    <source>
        <dbReference type="ARBA" id="ARBA00022827"/>
    </source>
</evidence>
<dbReference type="SUPFAM" id="SSF51905">
    <property type="entry name" value="FAD/NAD(P)-binding domain"/>
    <property type="match status" value="1"/>
</dbReference>
<comment type="caution">
    <text evidence="7">The sequence shown here is derived from an EMBL/GenBank/DDBJ whole genome shotgun (WGS) entry which is preliminary data.</text>
</comment>
<evidence type="ECO:0000256" key="5">
    <source>
        <dbReference type="ARBA" id="ARBA00023033"/>
    </source>
</evidence>
<reference evidence="8" key="1">
    <citation type="journal article" date="2019" name="Int. J. Syst. Evol. Microbiol.">
        <title>The Global Catalogue of Microorganisms (GCM) 10K type strain sequencing project: providing services to taxonomists for standard genome sequencing and annotation.</title>
        <authorList>
            <consortium name="The Broad Institute Genomics Platform"/>
            <consortium name="The Broad Institute Genome Sequencing Center for Infectious Disease"/>
            <person name="Wu L."/>
            <person name="Ma J."/>
        </authorList>
    </citation>
    <scope>NUCLEOTIDE SEQUENCE [LARGE SCALE GENOMIC DNA]</scope>
    <source>
        <strain evidence="8">JCM 10977</strain>
    </source>
</reference>
<keyword evidence="2" id="KW-0285">Flavoprotein</keyword>
<feature type="domain" description="FAD-binding" evidence="6">
    <location>
        <begin position="3"/>
        <end position="342"/>
    </location>
</feature>
<name>A0ABP4C0S7_9ACTN</name>
<keyword evidence="5 7" id="KW-0503">Monooxygenase</keyword>
<evidence type="ECO:0000256" key="4">
    <source>
        <dbReference type="ARBA" id="ARBA00023002"/>
    </source>
</evidence>